<accession>A0A7R9MR33</accession>
<name>A0A7R9MR33_9ACAR</name>
<sequence>MSRPGHRDRERDKYEPPNPRRTHSIMSPEDVQNGKKSYWPELEITGSIRNLSPSLWAMTHLTSLYLNENSLSRIPADIARLTSLM</sequence>
<dbReference type="AlphaFoldDB" id="A0A7R9MR33"/>
<keyword evidence="3" id="KW-1185">Reference proteome</keyword>
<feature type="non-terminal residue" evidence="2">
    <location>
        <position position="85"/>
    </location>
</feature>
<evidence type="ECO:0000313" key="2">
    <source>
        <dbReference type="EMBL" id="CAD7664378.1"/>
    </source>
</evidence>
<dbReference type="Gene3D" id="3.80.10.10">
    <property type="entry name" value="Ribonuclease Inhibitor"/>
    <property type="match status" value="1"/>
</dbReference>
<reference evidence="2" key="1">
    <citation type="submission" date="2020-11" db="EMBL/GenBank/DDBJ databases">
        <authorList>
            <person name="Tran Van P."/>
        </authorList>
    </citation>
    <scope>NUCLEOTIDE SEQUENCE</scope>
</reference>
<dbReference type="EMBL" id="OC952748">
    <property type="protein sequence ID" value="CAD7664378.1"/>
    <property type="molecule type" value="Genomic_DNA"/>
</dbReference>
<proteinExistence type="predicted"/>
<dbReference type="EMBL" id="CAJPVJ010037923">
    <property type="protein sequence ID" value="CAG2181515.1"/>
    <property type="molecule type" value="Genomic_DNA"/>
</dbReference>
<evidence type="ECO:0008006" key="4">
    <source>
        <dbReference type="Google" id="ProtNLM"/>
    </source>
</evidence>
<evidence type="ECO:0000313" key="3">
    <source>
        <dbReference type="Proteomes" id="UP000728032"/>
    </source>
</evidence>
<feature type="region of interest" description="Disordered" evidence="1">
    <location>
        <begin position="1"/>
        <end position="34"/>
    </location>
</feature>
<protein>
    <recommendedName>
        <fullName evidence="4">CCR4-NOT transcription complex subunit 6-like</fullName>
    </recommendedName>
</protein>
<dbReference type="Proteomes" id="UP000728032">
    <property type="component" value="Unassembled WGS sequence"/>
</dbReference>
<organism evidence="2">
    <name type="scientific">Oppiella nova</name>
    <dbReference type="NCBI Taxonomy" id="334625"/>
    <lineage>
        <taxon>Eukaryota</taxon>
        <taxon>Metazoa</taxon>
        <taxon>Ecdysozoa</taxon>
        <taxon>Arthropoda</taxon>
        <taxon>Chelicerata</taxon>
        <taxon>Arachnida</taxon>
        <taxon>Acari</taxon>
        <taxon>Acariformes</taxon>
        <taxon>Sarcoptiformes</taxon>
        <taxon>Oribatida</taxon>
        <taxon>Brachypylina</taxon>
        <taxon>Oppioidea</taxon>
        <taxon>Oppiidae</taxon>
        <taxon>Oppiella</taxon>
    </lineage>
</organism>
<dbReference type="InterPro" id="IPR032675">
    <property type="entry name" value="LRR_dom_sf"/>
</dbReference>
<gene>
    <name evidence="2" type="ORF">ONB1V03_LOCUS20936</name>
</gene>
<evidence type="ECO:0000256" key="1">
    <source>
        <dbReference type="SAM" id="MobiDB-lite"/>
    </source>
</evidence>
<dbReference type="SUPFAM" id="SSF52058">
    <property type="entry name" value="L domain-like"/>
    <property type="match status" value="1"/>
</dbReference>
<feature type="compositionally biased region" description="Basic and acidic residues" evidence="1">
    <location>
        <begin position="1"/>
        <end position="15"/>
    </location>
</feature>
<dbReference type="OrthoDB" id="1394818at2759"/>